<accession>B4FHK9</accession>
<feature type="transmembrane region" description="Helical" evidence="1">
    <location>
        <begin position="23"/>
        <end position="44"/>
    </location>
</feature>
<keyword evidence="1" id="KW-0812">Transmembrane</keyword>
<keyword evidence="1" id="KW-1133">Transmembrane helix</keyword>
<dbReference type="OrthoDB" id="1922820at2759"/>
<name>B4FHK9_MAIZE</name>
<proteinExistence type="evidence at transcript level"/>
<dbReference type="EMBL" id="BT036597">
    <property type="protein sequence ID" value="ACF81602.1"/>
    <property type="molecule type" value="mRNA"/>
</dbReference>
<keyword evidence="1" id="KW-0472">Membrane</keyword>
<protein>
    <submittedName>
        <fullName evidence="2">Uncharacterized protein</fullName>
    </submittedName>
</protein>
<dbReference type="KEGG" id="zma:103642218"/>
<dbReference type="RefSeq" id="NP_001313375.1">
    <property type="nucleotide sequence ID" value="NM_001326446.1"/>
</dbReference>
<sequence length="60" mass="6444">MGRCGSLVSECAGSLQCGRKMRWGAVGSGTGWMVFLAMVMVYTVDLCSMAGSQRFLENES</sequence>
<dbReference type="AlphaFoldDB" id="B4FHK9"/>
<dbReference type="GeneID" id="103642218"/>
<evidence type="ECO:0000256" key="1">
    <source>
        <dbReference type="SAM" id="Phobius"/>
    </source>
</evidence>
<organism evidence="2">
    <name type="scientific">Zea mays</name>
    <name type="common">Maize</name>
    <dbReference type="NCBI Taxonomy" id="4577"/>
    <lineage>
        <taxon>Eukaryota</taxon>
        <taxon>Viridiplantae</taxon>
        <taxon>Streptophyta</taxon>
        <taxon>Embryophyta</taxon>
        <taxon>Tracheophyta</taxon>
        <taxon>Spermatophyta</taxon>
        <taxon>Magnoliopsida</taxon>
        <taxon>Liliopsida</taxon>
        <taxon>Poales</taxon>
        <taxon>Poaceae</taxon>
        <taxon>PACMAD clade</taxon>
        <taxon>Panicoideae</taxon>
        <taxon>Andropogonodae</taxon>
        <taxon>Andropogoneae</taxon>
        <taxon>Tripsacinae</taxon>
        <taxon>Zea</taxon>
    </lineage>
</organism>
<reference evidence="2" key="1">
    <citation type="journal article" date="2009" name="PLoS Genet.">
        <title>Sequencing, mapping, and analysis of 27,455 maize full-length cDNAs.</title>
        <authorList>
            <person name="Soderlund C."/>
            <person name="Descour A."/>
            <person name="Kudrna D."/>
            <person name="Bomhoff M."/>
            <person name="Boyd L."/>
            <person name="Currie J."/>
            <person name="Angelova A."/>
            <person name="Collura K."/>
            <person name="Wissotski M."/>
            <person name="Ashley E."/>
            <person name="Morrow D."/>
            <person name="Fernandes J."/>
            <person name="Walbot V."/>
            <person name="Yu Y."/>
        </authorList>
    </citation>
    <scope>NUCLEOTIDE SEQUENCE</scope>
    <source>
        <strain evidence="2">B73</strain>
    </source>
</reference>
<evidence type="ECO:0000313" key="2">
    <source>
        <dbReference type="EMBL" id="ACF81602.1"/>
    </source>
</evidence>